<dbReference type="Proteomes" id="UP000001029">
    <property type="component" value="Chromosome"/>
</dbReference>
<feature type="compositionally biased region" description="Gly residues" evidence="1">
    <location>
        <begin position="602"/>
        <end position="633"/>
    </location>
</feature>
<dbReference type="InterPro" id="IPR018702">
    <property type="entry name" value="DUF2207"/>
</dbReference>
<name>B2KBM3_ELUMP</name>
<keyword evidence="2" id="KW-1133">Transmembrane helix</keyword>
<evidence type="ECO:0000256" key="2">
    <source>
        <dbReference type="SAM" id="Phobius"/>
    </source>
</evidence>
<dbReference type="KEGG" id="emi:Emin_0145"/>
<evidence type="ECO:0000313" key="7">
    <source>
        <dbReference type="Proteomes" id="UP000001029"/>
    </source>
</evidence>
<gene>
    <name evidence="6" type="ordered locus">Emin_0145</name>
</gene>
<feature type="domain" description="Predicted membrane protein YciQ-like C-terminal" evidence="5">
    <location>
        <begin position="271"/>
        <end position="549"/>
    </location>
</feature>
<keyword evidence="3" id="KW-0732">Signal</keyword>
<dbReference type="EMBL" id="CP001055">
    <property type="protein sequence ID" value="ACC97710.1"/>
    <property type="molecule type" value="Genomic_DNA"/>
</dbReference>
<feature type="transmembrane region" description="Helical" evidence="2">
    <location>
        <begin position="398"/>
        <end position="416"/>
    </location>
</feature>
<evidence type="ECO:0000313" key="6">
    <source>
        <dbReference type="EMBL" id="ACC97710.1"/>
    </source>
</evidence>
<feature type="region of interest" description="Disordered" evidence="1">
    <location>
        <begin position="591"/>
        <end position="633"/>
    </location>
</feature>
<dbReference type="Pfam" id="PF09972">
    <property type="entry name" value="DUF2207"/>
    <property type="match status" value="1"/>
</dbReference>
<feature type="transmembrane region" description="Helical" evidence="2">
    <location>
        <begin position="422"/>
        <end position="439"/>
    </location>
</feature>
<evidence type="ECO:0000259" key="5">
    <source>
        <dbReference type="Pfam" id="PF20990"/>
    </source>
</evidence>
<dbReference type="RefSeq" id="WP_012414325.1">
    <property type="nucleotide sequence ID" value="NC_010644.1"/>
</dbReference>
<keyword evidence="2" id="KW-0472">Membrane</keyword>
<proteinExistence type="predicted"/>
<dbReference type="Pfam" id="PF20990">
    <property type="entry name" value="DUF2207_C"/>
    <property type="match status" value="1"/>
</dbReference>
<evidence type="ECO:0008006" key="8">
    <source>
        <dbReference type="Google" id="ProtNLM"/>
    </source>
</evidence>
<evidence type="ECO:0000259" key="4">
    <source>
        <dbReference type="Pfam" id="PF09972"/>
    </source>
</evidence>
<feature type="domain" description="DUF2207" evidence="4">
    <location>
        <begin position="22"/>
        <end position="162"/>
    </location>
</feature>
<feature type="transmembrane region" description="Helical" evidence="2">
    <location>
        <begin position="446"/>
        <end position="464"/>
    </location>
</feature>
<dbReference type="InterPro" id="IPR048389">
    <property type="entry name" value="YciQ-like_C"/>
</dbReference>
<feature type="chain" id="PRO_5002777696" description="DUF2207 domain-containing protein" evidence="3">
    <location>
        <begin position="19"/>
        <end position="633"/>
    </location>
</feature>
<feature type="transmembrane region" description="Helical" evidence="2">
    <location>
        <begin position="237"/>
        <end position="259"/>
    </location>
</feature>
<keyword evidence="7" id="KW-1185">Reference proteome</keyword>
<organism evidence="6 7">
    <name type="scientific">Elusimicrobium minutum (strain Pei191)</name>
    <dbReference type="NCBI Taxonomy" id="445932"/>
    <lineage>
        <taxon>Bacteria</taxon>
        <taxon>Pseudomonadati</taxon>
        <taxon>Elusimicrobiota</taxon>
        <taxon>Elusimicrobia</taxon>
        <taxon>Elusimicrobiales</taxon>
        <taxon>Elusimicrobiaceae</taxon>
        <taxon>Elusimicrobium</taxon>
    </lineage>
</organism>
<evidence type="ECO:0000256" key="1">
    <source>
        <dbReference type="SAM" id="MobiDB-lite"/>
    </source>
</evidence>
<accession>B2KBM3</accession>
<dbReference type="STRING" id="445932.Emin_0145"/>
<keyword evidence="2" id="KW-0812">Transmembrane</keyword>
<dbReference type="HOGENOM" id="CLU_015045_2_0_0"/>
<reference evidence="6 7" key="1">
    <citation type="journal article" date="2009" name="Appl. Environ. Microbiol.">
        <title>Genomic analysis of 'Elusimicrobium minutum,' the first cultivated representative of the phylum 'Elusimicrobia' (formerly termite group 1).</title>
        <authorList>
            <person name="Herlemann D.P.R."/>
            <person name="Geissinger O."/>
            <person name="Ikeda-Ohtsubo W."/>
            <person name="Kunin V."/>
            <person name="Sun H."/>
            <person name="Lapidus A."/>
            <person name="Hugenholtz P."/>
            <person name="Brune A."/>
        </authorList>
    </citation>
    <scope>NUCLEOTIDE SEQUENCE [LARGE SCALE GENOMIC DNA]</scope>
    <source>
        <strain evidence="6 7">Pei191</strain>
    </source>
</reference>
<feature type="signal peptide" evidence="3">
    <location>
        <begin position="1"/>
        <end position="18"/>
    </location>
</feature>
<protein>
    <recommendedName>
        <fullName evidence="8">DUF2207 domain-containing protein</fullName>
    </recommendedName>
</protein>
<evidence type="ECO:0000256" key="3">
    <source>
        <dbReference type="SAM" id="SignalP"/>
    </source>
</evidence>
<dbReference type="AlphaFoldDB" id="B2KBM3"/>
<dbReference type="OrthoDB" id="9767603at2"/>
<sequence>MVKYFSFIFLMLSLPLCAQEHIKSFNVFAQVYKDGTAVITEYITVNVEHEQIKRGIYRDIPRKYTNKRFLEAELGIEPLSLKRNGLPEHFFTESPDRYTLRVNFGDDNFIPKGEHTYEFEYFVKNAVVFEADSDEFYWNVTGNYWRFAVLSSRLDLVLPEEAQINKDLISLYSGPKGNKICDSCEIQFTNRFAASFINNRVLNPKEGFTVAVPFQKGVITRPPTEDILKDFIMNPTPVILCLVVLILGSAYLALGWFLFGIDPKKGTIIPLYEPPADISPAKALYLYRRGKISDAALSQTILISLASKGILEIKHKKHSLQDVKVFGKQLFPKEFYLTKNFHPEIILSEEEKSYFSALPAGQLALSNTYYEYFKKAAGCAKSQLKNFFKNDYFKNNSLWALPYKLACAAAVFYMAIDLFPVQHIIPALAITFFLLLAVFNKSLQSLVIFLMLLIYFRTIAANALPETAVLFIICFLMRGADYIFDKLIAKYTPKGRSLMDQIEGLKLYIKVGEKDRVKLATPESAADVFCNILPYAIALGLSNDWVKSFDVMFKNNQVSTKRISTRGFSSFINSKSFSAKTFYSALNSFNSSARQSSSPKSSGGGRGGGGGGGGSGGRGGSGGGRGGGGGGGR</sequence>